<dbReference type="Proteomes" id="UP001443914">
    <property type="component" value="Unassembled WGS sequence"/>
</dbReference>
<comment type="caution">
    <text evidence="2">The sequence shown here is derived from an EMBL/GenBank/DDBJ whole genome shotgun (WGS) entry which is preliminary data.</text>
</comment>
<dbReference type="AlphaFoldDB" id="A0AAW1I146"/>
<dbReference type="PROSITE" id="PS50011">
    <property type="entry name" value="PROTEIN_KINASE_DOM"/>
    <property type="match status" value="1"/>
</dbReference>
<dbReference type="GO" id="GO:0005524">
    <property type="term" value="F:ATP binding"/>
    <property type="evidence" value="ECO:0007669"/>
    <property type="project" value="InterPro"/>
</dbReference>
<dbReference type="Pfam" id="PF00069">
    <property type="entry name" value="Pkinase"/>
    <property type="match status" value="1"/>
</dbReference>
<dbReference type="InterPro" id="IPR000719">
    <property type="entry name" value="Prot_kinase_dom"/>
</dbReference>
<keyword evidence="3" id="KW-1185">Reference proteome</keyword>
<evidence type="ECO:0000313" key="3">
    <source>
        <dbReference type="Proteomes" id="UP001443914"/>
    </source>
</evidence>
<dbReference type="PANTHER" id="PTHR48011">
    <property type="entry name" value="CCR4-NOT TRANSCRIPTIONAL COMPLEX SUBUNIT CAF120-RELATED"/>
    <property type="match status" value="1"/>
</dbReference>
<feature type="domain" description="Protein kinase" evidence="1">
    <location>
        <begin position="1"/>
        <end position="101"/>
    </location>
</feature>
<accession>A0AAW1I146</accession>
<dbReference type="Gene3D" id="1.10.510.10">
    <property type="entry name" value="Transferase(Phosphotransferase) domain 1"/>
    <property type="match status" value="1"/>
</dbReference>
<protein>
    <recommendedName>
        <fullName evidence="1">Protein kinase domain-containing protein</fullName>
    </recommendedName>
</protein>
<organism evidence="2 3">
    <name type="scientific">Saponaria officinalis</name>
    <name type="common">Common soapwort</name>
    <name type="synonym">Lychnis saponaria</name>
    <dbReference type="NCBI Taxonomy" id="3572"/>
    <lineage>
        <taxon>Eukaryota</taxon>
        <taxon>Viridiplantae</taxon>
        <taxon>Streptophyta</taxon>
        <taxon>Embryophyta</taxon>
        <taxon>Tracheophyta</taxon>
        <taxon>Spermatophyta</taxon>
        <taxon>Magnoliopsida</taxon>
        <taxon>eudicotyledons</taxon>
        <taxon>Gunneridae</taxon>
        <taxon>Pentapetalae</taxon>
        <taxon>Caryophyllales</taxon>
        <taxon>Caryophyllaceae</taxon>
        <taxon>Caryophylleae</taxon>
        <taxon>Saponaria</taxon>
    </lineage>
</organism>
<dbReference type="PANTHER" id="PTHR48011:SF18">
    <property type="entry name" value="MITOGEN-ACTIVATED PROTEIN KINASE KINASE KINASE 19-RELATED"/>
    <property type="match status" value="1"/>
</dbReference>
<dbReference type="EMBL" id="JBDFQZ010000010">
    <property type="protein sequence ID" value="KAK9682332.1"/>
    <property type="molecule type" value="Genomic_DNA"/>
</dbReference>
<dbReference type="InterPro" id="IPR052751">
    <property type="entry name" value="Plant_MAPKKK"/>
</dbReference>
<dbReference type="SUPFAM" id="SSF56112">
    <property type="entry name" value="Protein kinase-like (PK-like)"/>
    <property type="match status" value="1"/>
</dbReference>
<name>A0AAW1I146_SAPOF</name>
<dbReference type="InterPro" id="IPR011009">
    <property type="entry name" value="Kinase-like_dom_sf"/>
</dbReference>
<sequence>MSPKLVAGGEASPAVDVWAVVCAVAEMLSGKSVWEVSPECDVGGLFVGLVWGESPKVDVFEVGKLGQVDIFLDGKDFISKCFIKDSSKRWTAEMLLDHPFVSGVGDLEKDELSVSPRDPFEFFRLEYCGRSCLDQVGFSGMEFGEHSSLDPFGVESGFEFSEEYWSSGCDRVLEMACDVVPDWLNSDGWIDVR</sequence>
<dbReference type="GO" id="GO:0007165">
    <property type="term" value="P:signal transduction"/>
    <property type="evidence" value="ECO:0007669"/>
    <property type="project" value="TreeGrafter"/>
</dbReference>
<dbReference type="GO" id="GO:0004672">
    <property type="term" value="F:protein kinase activity"/>
    <property type="evidence" value="ECO:0007669"/>
    <property type="project" value="InterPro"/>
</dbReference>
<reference evidence="2" key="1">
    <citation type="submission" date="2024-03" db="EMBL/GenBank/DDBJ databases">
        <title>WGS assembly of Saponaria officinalis var. Norfolk2.</title>
        <authorList>
            <person name="Jenkins J."/>
            <person name="Shu S."/>
            <person name="Grimwood J."/>
            <person name="Barry K."/>
            <person name="Goodstein D."/>
            <person name="Schmutz J."/>
            <person name="Leebens-Mack J."/>
            <person name="Osbourn A."/>
        </authorList>
    </citation>
    <scope>NUCLEOTIDE SEQUENCE [LARGE SCALE GENOMIC DNA]</scope>
    <source>
        <strain evidence="2">JIC</strain>
    </source>
</reference>
<gene>
    <name evidence="2" type="ORF">RND81_10G065600</name>
</gene>
<evidence type="ECO:0000313" key="2">
    <source>
        <dbReference type="EMBL" id="KAK9682332.1"/>
    </source>
</evidence>
<evidence type="ECO:0000259" key="1">
    <source>
        <dbReference type="PROSITE" id="PS50011"/>
    </source>
</evidence>
<proteinExistence type="predicted"/>